<sequence>MAYEHALKCSLQHSDPASRPDIGENIFKAVDRYLNHTRIAELALEVWWNVPTTKGVASERYTEELSKIESYASWSQASD</sequence>
<dbReference type="Gene3D" id="3.40.33.10">
    <property type="entry name" value="CAP"/>
    <property type="match status" value="1"/>
</dbReference>
<reference evidence="1 2" key="1">
    <citation type="submission" date="2013-12" db="EMBL/GenBank/DDBJ databases">
        <title>Draft genome of the parsitic nematode Ancylostoma duodenale.</title>
        <authorList>
            <person name="Mitreva M."/>
        </authorList>
    </citation>
    <scope>NUCLEOTIDE SEQUENCE [LARGE SCALE GENOMIC DNA]</scope>
    <source>
        <strain evidence="1 2">Zhejiang</strain>
    </source>
</reference>
<accession>A0A0C2CPN3</accession>
<dbReference type="Proteomes" id="UP000054047">
    <property type="component" value="Unassembled WGS sequence"/>
</dbReference>
<protein>
    <submittedName>
        <fullName evidence="1">Uncharacterized protein</fullName>
    </submittedName>
</protein>
<dbReference type="SUPFAM" id="SSF55797">
    <property type="entry name" value="PR-1-like"/>
    <property type="match status" value="1"/>
</dbReference>
<dbReference type="InterPro" id="IPR035940">
    <property type="entry name" value="CAP_sf"/>
</dbReference>
<evidence type="ECO:0000313" key="1">
    <source>
        <dbReference type="EMBL" id="KIH58713.1"/>
    </source>
</evidence>
<dbReference type="AlphaFoldDB" id="A0A0C2CPN3"/>
<evidence type="ECO:0000313" key="2">
    <source>
        <dbReference type="Proteomes" id="UP000054047"/>
    </source>
</evidence>
<keyword evidence="2" id="KW-1185">Reference proteome</keyword>
<name>A0A0C2CPN3_9BILA</name>
<proteinExistence type="predicted"/>
<dbReference type="OrthoDB" id="5845530at2759"/>
<dbReference type="EMBL" id="KN732792">
    <property type="protein sequence ID" value="KIH58713.1"/>
    <property type="molecule type" value="Genomic_DNA"/>
</dbReference>
<organism evidence="1 2">
    <name type="scientific">Ancylostoma duodenale</name>
    <dbReference type="NCBI Taxonomy" id="51022"/>
    <lineage>
        <taxon>Eukaryota</taxon>
        <taxon>Metazoa</taxon>
        <taxon>Ecdysozoa</taxon>
        <taxon>Nematoda</taxon>
        <taxon>Chromadorea</taxon>
        <taxon>Rhabditida</taxon>
        <taxon>Rhabditina</taxon>
        <taxon>Rhabditomorpha</taxon>
        <taxon>Strongyloidea</taxon>
        <taxon>Ancylostomatidae</taxon>
        <taxon>Ancylostomatinae</taxon>
        <taxon>Ancylostoma</taxon>
    </lineage>
</organism>
<gene>
    <name evidence="1" type="ORF">ANCDUO_11078</name>
</gene>